<organism evidence="1 2">
    <name type="scientific">Rhodalgimonas zhirmunskyi</name>
    <dbReference type="NCBI Taxonomy" id="2964767"/>
    <lineage>
        <taxon>Bacteria</taxon>
        <taxon>Pseudomonadati</taxon>
        <taxon>Pseudomonadota</taxon>
        <taxon>Alphaproteobacteria</taxon>
        <taxon>Rhodobacterales</taxon>
        <taxon>Roseobacteraceae</taxon>
        <taxon>Rhodalgimonas</taxon>
    </lineage>
</organism>
<evidence type="ECO:0000313" key="2">
    <source>
        <dbReference type="Proteomes" id="UP001227162"/>
    </source>
</evidence>
<reference evidence="1" key="1">
    <citation type="submission" date="2022-07" db="EMBL/GenBank/DDBJ databases">
        <authorList>
            <person name="Otstavnykh N."/>
            <person name="Isaeva M."/>
            <person name="Bystritskaya E."/>
        </authorList>
    </citation>
    <scope>NUCLEOTIDE SEQUENCE</scope>
    <source>
        <strain evidence="1">10Alg 79</strain>
    </source>
</reference>
<accession>A0AAJ1U391</accession>
<proteinExistence type="predicted"/>
<dbReference type="Proteomes" id="UP001227162">
    <property type="component" value="Unassembled WGS sequence"/>
</dbReference>
<reference evidence="1" key="2">
    <citation type="submission" date="2023-04" db="EMBL/GenBank/DDBJ databases">
        <title>'Rhodoalgimonas zhirmunskyi' gen. nov., isolated from a red alga.</title>
        <authorList>
            <person name="Nedashkovskaya O.I."/>
            <person name="Otstavnykh N.Y."/>
            <person name="Bystritskaya E.P."/>
            <person name="Balabanova L.A."/>
            <person name="Isaeva M.P."/>
        </authorList>
    </citation>
    <scope>NUCLEOTIDE SEQUENCE</scope>
    <source>
        <strain evidence="1">10Alg 79</strain>
    </source>
</reference>
<evidence type="ECO:0000313" key="1">
    <source>
        <dbReference type="EMBL" id="MDQ2092911.1"/>
    </source>
</evidence>
<sequence length="47" mass="5302">MPRKFTITVLTASTLWLITLTMFIAHDARENETSNLARPEPVLTSTL</sequence>
<dbReference type="RefSeq" id="WP_317624521.1">
    <property type="nucleotide sequence ID" value="NZ_JANFFA010000001.1"/>
</dbReference>
<dbReference type="AlphaFoldDB" id="A0AAJ1U391"/>
<comment type="caution">
    <text evidence="1">The sequence shown here is derived from an EMBL/GenBank/DDBJ whole genome shotgun (WGS) entry which is preliminary data.</text>
</comment>
<keyword evidence="2" id="KW-1185">Reference proteome</keyword>
<gene>
    <name evidence="1" type="ORF">NOI20_02165</name>
</gene>
<name>A0AAJ1U391_9RHOB</name>
<dbReference type="EMBL" id="JANFFA010000001">
    <property type="protein sequence ID" value="MDQ2092911.1"/>
    <property type="molecule type" value="Genomic_DNA"/>
</dbReference>
<protein>
    <submittedName>
        <fullName evidence="1">Uncharacterized protein</fullName>
    </submittedName>
</protein>